<evidence type="ECO:0000256" key="3">
    <source>
        <dbReference type="ARBA" id="ARBA00022507"/>
    </source>
</evidence>
<sequence>MLDPLYPLFSVFSFLGFVLVLVPLPWHLQAWNSGTCFYVMWAFLACLNQFINSIVWADDVINRAPVWCDISIRITMAASVGLPASSLCINRRLYQIASVRAVSITKAEKRRAAFIDALICVLFPLVFLAMQYIVQGHRFNIVEQIGCFPAIYNSLPTYFISLMWPPLIGCISAVYGVLSLRAFLRRRAAFAQFLAPSSSSSGLTTARYLRLMALAATDILLTTPLGLFLIFVNCTAEPIGPWRSLADTHFMFSRVEQIPAFVWRSQSLLATGLECTRWAAPLSGLIFFAFFGCAVEARKNYALAF</sequence>
<evidence type="ECO:0000313" key="11">
    <source>
        <dbReference type="EMBL" id="KAJ7190878.1"/>
    </source>
</evidence>
<dbReference type="CDD" id="cd14966">
    <property type="entry name" value="7tmD_STE3"/>
    <property type="match status" value="1"/>
</dbReference>
<dbReference type="PRINTS" id="PR00901">
    <property type="entry name" value="PHEROMONEBAR"/>
</dbReference>
<feature type="transmembrane region" description="Helical" evidence="10">
    <location>
        <begin position="278"/>
        <end position="297"/>
    </location>
</feature>
<keyword evidence="4 10" id="KW-0812">Transmembrane</keyword>
<proteinExistence type="inferred from homology"/>
<dbReference type="PANTHER" id="PTHR28097:SF1">
    <property type="entry name" value="PHEROMONE A FACTOR RECEPTOR"/>
    <property type="match status" value="1"/>
</dbReference>
<keyword evidence="12" id="KW-1185">Reference proteome</keyword>
<evidence type="ECO:0000256" key="5">
    <source>
        <dbReference type="ARBA" id="ARBA00022989"/>
    </source>
</evidence>
<keyword evidence="8 11" id="KW-0675">Receptor</keyword>
<dbReference type="PANTHER" id="PTHR28097">
    <property type="entry name" value="PHEROMONE A FACTOR RECEPTOR"/>
    <property type="match status" value="1"/>
</dbReference>
<evidence type="ECO:0000256" key="1">
    <source>
        <dbReference type="ARBA" id="ARBA00004141"/>
    </source>
</evidence>
<dbReference type="GO" id="GO:0004934">
    <property type="term" value="F:mating-type alpha-factor pheromone receptor activity"/>
    <property type="evidence" value="ECO:0007669"/>
    <property type="project" value="InterPro"/>
</dbReference>
<keyword evidence="7 10" id="KW-0472">Membrane</keyword>
<reference evidence="11" key="1">
    <citation type="submission" date="2023-03" db="EMBL/GenBank/DDBJ databases">
        <title>Massive genome expansion in bonnet fungi (Mycena s.s.) driven by repeated elements and novel gene families across ecological guilds.</title>
        <authorList>
            <consortium name="Lawrence Berkeley National Laboratory"/>
            <person name="Harder C.B."/>
            <person name="Miyauchi S."/>
            <person name="Viragh M."/>
            <person name="Kuo A."/>
            <person name="Thoen E."/>
            <person name="Andreopoulos B."/>
            <person name="Lu D."/>
            <person name="Skrede I."/>
            <person name="Drula E."/>
            <person name="Henrissat B."/>
            <person name="Morin E."/>
            <person name="Kohler A."/>
            <person name="Barry K."/>
            <person name="LaButti K."/>
            <person name="Morin E."/>
            <person name="Salamov A."/>
            <person name="Lipzen A."/>
            <person name="Mereny Z."/>
            <person name="Hegedus B."/>
            <person name="Baldrian P."/>
            <person name="Stursova M."/>
            <person name="Weitz H."/>
            <person name="Taylor A."/>
            <person name="Grigoriev I.V."/>
            <person name="Nagy L.G."/>
            <person name="Martin F."/>
            <person name="Kauserud H."/>
        </authorList>
    </citation>
    <scope>NUCLEOTIDE SEQUENCE</scope>
    <source>
        <strain evidence="11">9144</strain>
    </source>
</reference>
<evidence type="ECO:0000256" key="10">
    <source>
        <dbReference type="SAM" id="Phobius"/>
    </source>
</evidence>
<comment type="caution">
    <text evidence="11">The sequence shown here is derived from an EMBL/GenBank/DDBJ whole genome shotgun (WGS) entry which is preliminary data.</text>
</comment>
<gene>
    <name evidence="11" type="ORF">GGX14DRAFT_328944</name>
</gene>
<feature type="transmembrane region" description="Helical" evidence="10">
    <location>
        <begin position="158"/>
        <end position="178"/>
    </location>
</feature>
<evidence type="ECO:0000256" key="6">
    <source>
        <dbReference type="ARBA" id="ARBA00023040"/>
    </source>
</evidence>
<keyword evidence="5 10" id="KW-1133">Transmembrane helix</keyword>
<comment type="subcellular location">
    <subcellularLocation>
        <location evidence="1">Membrane</location>
        <topology evidence="1">Multi-pass membrane protein</topology>
    </subcellularLocation>
</comment>
<accession>A0AAD6US37</accession>
<dbReference type="InterPro" id="IPR000481">
    <property type="entry name" value="GPCR_Pheromne_B_alpha_rcpt"/>
</dbReference>
<feature type="non-terminal residue" evidence="11">
    <location>
        <position position="1"/>
    </location>
</feature>
<evidence type="ECO:0000256" key="8">
    <source>
        <dbReference type="ARBA" id="ARBA00023170"/>
    </source>
</evidence>
<feature type="transmembrane region" description="Helical" evidence="10">
    <location>
        <begin position="208"/>
        <end position="232"/>
    </location>
</feature>
<feature type="transmembrane region" description="Helical" evidence="10">
    <location>
        <begin position="111"/>
        <end position="134"/>
    </location>
</feature>
<keyword evidence="9" id="KW-0807">Transducer</keyword>
<dbReference type="GO" id="GO:0005886">
    <property type="term" value="C:plasma membrane"/>
    <property type="evidence" value="ECO:0007669"/>
    <property type="project" value="TreeGrafter"/>
</dbReference>
<evidence type="ECO:0000256" key="4">
    <source>
        <dbReference type="ARBA" id="ARBA00022692"/>
    </source>
</evidence>
<protein>
    <submittedName>
        <fullName evidence="11">Fungal pheromone STE3G-protein-coupled receptor</fullName>
    </submittedName>
</protein>
<organism evidence="11 12">
    <name type="scientific">Mycena pura</name>
    <dbReference type="NCBI Taxonomy" id="153505"/>
    <lineage>
        <taxon>Eukaryota</taxon>
        <taxon>Fungi</taxon>
        <taxon>Dikarya</taxon>
        <taxon>Basidiomycota</taxon>
        <taxon>Agaricomycotina</taxon>
        <taxon>Agaricomycetes</taxon>
        <taxon>Agaricomycetidae</taxon>
        <taxon>Agaricales</taxon>
        <taxon>Marasmiineae</taxon>
        <taxon>Mycenaceae</taxon>
        <taxon>Mycena</taxon>
    </lineage>
</organism>
<dbReference type="PRINTS" id="PR00899">
    <property type="entry name" value="GPCRSTE3"/>
</dbReference>
<dbReference type="EMBL" id="JARJCW010000141">
    <property type="protein sequence ID" value="KAJ7190878.1"/>
    <property type="molecule type" value="Genomic_DNA"/>
</dbReference>
<name>A0AAD6US37_9AGAR</name>
<evidence type="ECO:0000313" key="12">
    <source>
        <dbReference type="Proteomes" id="UP001219525"/>
    </source>
</evidence>
<feature type="transmembrane region" description="Helical" evidence="10">
    <location>
        <begin position="38"/>
        <end position="58"/>
    </location>
</feature>
<comment type="similarity">
    <text evidence="2">Belongs to the G-protein coupled receptor 4 family.</text>
</comment>
<evidence type="ECO:0000256" key="7">
    <source>
        <dbReference type="ARBA" id="ARBA00023136"/>
    </source>
</evidence>
<keyword evidence="6" id="KW-0297">G-protein coupled receptor</keyword>
<dbReference type="Pfam" id="PF02076">
    <property type="entry name" value="STE3"/>
    <property type="match status" value="1"/>
</dbReference>
<dbReference type="GO" id="GO:0000750">
    <property type="term" value="P:pheromone-dependent signal transduction involved in conjugation with cellular fusion"/>
    <property type="evidence" value="ECO:0007669"/>
    <property type="project" value="TreeGrafter"/>
</dbReference>
<dbReference type="InterPro" id="IPR001499">
    <property type="entry name" value="GPCR_STE3"/>
</dbReference>
<dbReference type="AlphaFoldDB" id="A0AAD6US37"/>
<feature type="transmembrane region" description="Helical" evidence="10">
    <location>
        <begin position="6"/>
        <end position="26"/>
    </location>
</feature>
<evidence type="ECO:0000256" key="2">
    <source>
        <dbReference type="ARBA" id="ARBA00011085"/>
    </source>
</evidence>
<dbReference type="Proteomes" id="UP001219525">
    <property type="component" value="Unassembled WGS sequence"/>
</dbReference>
<evidence type="ECO:0000256" key="9">
    <source>
        <dbReference type="ARBA" id="ARBA00023224"/>
    </source>
</evidence>
<keyword evidence="3" id="KW-0589">Pheromone response</keyword>